<name>A0A397TGG8_9GLOM</name>
<reference evidence="2 3" key="1">
    <citation type="submission" date="2018-06" db="EMBL/GenBank/DDBJ databases">
        <title>Comparative genomics reveals the genomic features of Rhizophagus irregularis, R. cerebriforme, R. diaphanum and Gigaspora rosea, and their symbiotic lifestyle signature.</title>
        <authorList>
            <person name="Morin E."/>
            <person name="San Clemente H."/>
            <person name="Chen E.C.H."/>
            <person name="De La Providencia I."/>
            <person name="Hainaut M."/>
            <person name="Kuo A."/>
            <person name="Kohler A."/>
            <person name="Murat C."/>
            <person name="Tang N."/>
            <person name="Roy S."/>
            <person name="Loubradou J."/>
            <person name="Henrissat B."/>
            <person name="Grigoriev I.V."/>
            <person name="Corradi N."/>
            <person name="Roux C."/>
            <person name="Martin F.M."/>
        </authorList>
    </citation>
    <scope>NUCLEOTIDE SEQUENCE [LARGE SCALE GENOMIC DNA]</scope>
    <source>
        <strain evidence="2 3">DAOM 227022</strain>
    </source>
</reference>
<dbReference type="AlphaFoldDB" id="A0A397TGG8"/>
<organism evidence="2 3">
    <name type="scientific">Glomus cerebriforme</name>
    <dbReference type="NCBI Taxonomy" id="658196"/>
    <lineage>
        <taxon>Eukaryota</taxon>
        <taxon>Fungi</taxon>
        <taxon>Fungi incertae sedis</taxon>
        <taxon>Mucoromycota</taxon>
        <taxon>Glomeromycotina</taxon>
        <taxon>Glomeromycetes</taxon>
        <taxon>Glomerales</taxon>
        <taxon>Glomeraceae</taxon>
        <taxon>Glomus</taxon>
    </lineage>
</organism>
<feature type="region of interest" description="Disordered" evidence="1">
    <location>
        <begin position="80"/>
        <end position="116"/>
    </location>
</feature>
<accession>A0A397TGG8</accession>
<protein>
    <submittedName>
        <fullName evidence="2">Uncharacterized protein</fullName>
    </submittedName>
</protein>
<sequence>MLLMHNHAAQQAQINSSLYQQEIKADLVNYFKNKHRVLPAEKKNELIYNGDVEIAFNEIVKIFEIQGGAIFQANRVQSDVNNNPFHPITPNNHGTSSSFGAPPKPIAKPQKPSRIL</sequence>
<dbReference type="OrthoDB" id="2404417at2759"/>
<dbReference type="Proteomes" id="UP000265703">
    <property type="component" value="Unassembled WGS sequence"/>
</dbReference>
<evidence type="ECO:0000313" key="3">
    <source>
        <dbReference type="Proteomes" id="UP000265703"/>
    </source>
</evidence>
<evidence type="ECO:0000256" key="1">
    <source>
        <dbReference type="SAM" id="MobiDB-lite"/>
    </source>
</evidence>
<comment type="caution">
    <text evidence="2">The sequence shown here is derived from an EMBL/GenBank/DDBJ whole genome shotgun (WGS) entry which is preliminary data.</text>
</comment>
<evidence type="ECO:0000313" key="2">
    <source>
        <dbReference type="EMBL" id="RIA97343.1"/>
    </source>
</evidence>
<keyword evidence="3" id="KW-1185">Reference proteome</keyword>
<proteinExistence type="predicted"/>
<gene>
    <name evidence="2" type="ORF">C1645_814234</name>
</gene>
<dbReference type="EMBL" id="QKYT01000031">
    <property type="protein sequence ID" value="RIA97343.1"/>
    <property type="molecule type" value="Genomic_DNA"/>
</dbReference>
<feature type="compositionally biased region" description="Low complexity" evidence="1">
    <location>
        <begin position="107"/>
        <end position="116"/>
    </location>
</feature>
<feature type="compositionally biased region" description="Polar residues" evidence="1">
    <location>
        <begin position="80"/>
        <end position="99"/>
    </location>
</feature>